<dbReference type="OrthoDB" id="10349573at2759"/>
<evidence type="ECO:0000313" key="2">
    <source>
        <dbReference type="Proteomes" id="UP000054995"/>
    </source>
</evidence>
<feature type="non-terminal residue" evidence="1">
    <location>
        <position position="1"/>
    </location>
</feature>
<comment type="caution">
    <text evidence="1">The sequence shown here is derived from an EMBL/GenBank/DDBJ whole genome shotgun (WGS) entry which is preliminary data.</text>
</comment>
<organism evidence="1 2">
    <name type="scientific">Trichinella pseudospiralis</name>
    <name type="common">Parasitic roundworm</name>
    <dbReference type="NCBI Taxonomy" id="6337"/>
    <lineage>
        <taxon>Eukaryota</taxon>
        <taxon>Metazoa</taxon>
        <taxon>Ecdysozoa</taxon>
        <taxon>Nematoda</taxon>
        <taxon>Enoplea</taxon>
        <taxon>Dorylaimia</taxon>
        <taxon>Trichinellida</taxon>
        <taxon>Trichinellidae</taxon>
        <taxon>Trichinella</taxon>
    </lineage>
</organism>
<protein>
    <submittedName>
        <fullName evidence="1">Uncharacterized protein</fullName>
    </submittedName>
</protein>
<keyword evidence="2" id="KW-1185">Reference proteome</keyword>
<dbReference type="Proteomes" id="UP000054995">
    <property type="component" value="Unassembled WGS sequence"/>
</dbReference>
<dbReference type="EMBL" id="JYDT01000022">
    <property type="protein sequence ID" value="KRY90399.1"/>
    <property type="molecule type" value="Genomic_DNA"/>
</dbReference>
<gene>
    <name evidence="1" type="ORF">T4D_6357</name>
</gene>
<name>A0A0V1FWZ4_TRIPS</name>
<accession>A0A0V1FWZ4</accession>
<feature type="non-terminal residue" evidence="1">
    <location>
        <position position="91"/>
    </location>
</feature>
<evidence type="ECO:0000313" key="1">
    <source>
        <dbReference type="EMBL" id="KRY90399.1"/>
    </source>
</evidence>
<proteinExistence type="predicted"/>
<dbReference type="AlphaFoldDB" id="A0A0V1FWZ4"/>
<reference evidence="1 2" key="1">
    <citation type="submission" date="2015-01" db="EMBL/GenBank/DDBJ databases">
        <title>Evolution of Trichinella species and genotypes.</title>
        <authorList>
            <person name="Korhonen P.K."/>
            <person name="Edoardo P."/>
            <person name="Giuseppe L.R."/>
            <person name="Gasser R.B."/>
        </authorList>
    </citation>
    <scope>NUCLEOTIDE SEQUENCE [LARGE SCALE GENOMIC DNA]</scope>
    <source>
        <strain evidence="1">ISS470</strain>
    </source>
</reference>
<sequence>LIFIYCTVVRITFKFCCALRYAVRVRFQDHLPAFGEQFYTSCDRLSDQQIARSTVLKIWEVFKAGFLRSSYFYFRILFIGQNAFKAEFKNR</sequence>